<gene>
    <name evidence="3" type="ORF">EV202_1582</name>
</gene>
<evidence type="ECO:0000256" key="1">
    <source>
        <dbReference type="SAM" id="MobiDB-lite"/>
    </source>
</evidence>
<evidence type="ECO:0000313" key="3">
    <source>
        <dbReference type="EMBL" id="TCO84880.1"/>
    </source>
</evidence>
<dbReference type="EMBL" id="SLXB01000058">
    <property type="protein sequence ID" value="TCO84880.1"/>
    <property type="molecule type" value="Genomic_DNA"/>
</dbReference>
<evidence type="ECO:0008006" key="5">
    <source>
        <dbReference type="Google" id="ProtNLM"/>
    </source>
</evidence>
<name>A0A4R2LCP3_9BACE</name>
<evidence type="ECO:0000313" key="4">
    <source>
        <dbReference type="Proteomes" id="UP000295600"/>
    </source>
</evidence>
<feature type="non-terminal residue" evidence="3">
    <location>
        <position position="136"/>
    </location>
</feature>
<comment type="caution">
    <text evidence="3">The sequence shown here is derived from an EMBL/GenBank/DDBJ whole genome shotgun (WGS) entry which is preliminary data.</text>
</comment>
<dbReference type="AlphaFoldDB" id="A0A4R2LCP3"/>
<keyword evidence="2" id="KW-0732">Signal</keyword>
<dbReference type="PROSITE" id="PS51257">
    <property type="entry name" value="PROKAR_LIPOPROTEIN"/>
    <property type="match status" value="1"/>
</dbReference>
<feature type="chain" id="PRO_5020887848" description="Fimbrillin family protein" evidence="2">
    <location>
        <begin position="32"/>
        <end position="136"/>
    </location>
</feature>
<proteinExistence type="predicted"/>
<feature type="compositionally biased region" description="Low complexity" evidence="1">
    <location>
        <begin position="107"/>
        <end position="119"/>
    </location>
</feature>
<feature type="signal peptide" evidence="2">
    <location>
        <begin position="1"/>
        <end position="31"/>
    </location>
</feature>
<dbReference type="Proteomes" id="UP000295600">
    <property type="component" value="Unassembled WGS sequence"/>
</dbReference>
<sequence>MRTIGTMRFIRPATASRLLPGGLLLSMLLFAACSDEHETGHRAGTSIGFAVTALQGAGDAPSTTRAAADSVPRLEITPIGGETSDGGQELYLHTLTEEGIATNNAREAGAGASEESGGATTKGAPVTTATMHADAT</sequence>
<organism evidence="3 4">
    <name type="scientific">Prevotella heparinolytica</name>
    <dbReference type="NCBI Taxonomy" id="28113"/>
    <lineage>
        <taxon>Bacteria</taxon>
        <taxon>Pseudomonadati</taxon>
        <taxon>Bacteroidota</taxon>
        <taxon>Bacteroidia</taxon>
        <taxon>Bacteroidales</taxon>
        <taxon>Bacteroidaceae</taxon>
        <taxon>Bacteroides</taxon>
    </lineage>
</organism>
<evidence type="ECO:0000256" key="2">
    <source>
        <dbReference type="SAM" id="SignalP"/>
    </source>
</evidence>
<protein>
    <recommendedName>
        <fullName evidence="5">Fimbrillin family protein</fullName>
    </recommendedName>
</protein>
<feature type="region of interest" description="Disordered" evidence="1">
    <location>
        <begin position="99"/>
        <end position="136"/>
    </location>
</feature>
<reference evidence="3 4" key="1">
    <citation type="submission" date="2019-03" db="EMBL/GenBank/DDBJ databases">
        <title>Genomic Encyclopedia of Type Strains, Phase IV (KMG-IV): sequencing the most valuable type-strain genomes for metagenomic binning, comparative biology and taxonomic classification.</title>
        <authorList>
            <person name="Goeker M."/>
        </authorList>
    </citation>
    <scope>NUCLEOTIDE SEQUENCE [LARGE SCALE GENOMIC DNA]</scope>
    <source>
        <strain evidence="3 4">DSM 23917</strain>
    </source>
</reference>
<accession>A0A4R2LCP3</accession>